<comment type="caution">
    <text evidence="2">The sequence shown here is derived from an EMBL/GenBank/DDBJ whole genome shotgun (WGS) entry which is preliminary data.</text>
</comment>
<sequence>MKLFICLALFSLSKAEPLFRLPLHQNMSVSHHLDQMGLRKSDDSASFPEPLSPNPDVHNVYKRDTGTRFTTSGDCKVLSNNVHNSGGGDCYVRYGGCSASTSSGEVWDKKIQNLYNSGSGNFFLTYCSPESIDVIFNSGSGKVHIDYAASASRGMVNDIRNAGGGDIYINCGSSTSGKLVIKFSLVEPHEEPIIYNL</sequence>
<dbReference type="AlphaFoldDB" id="A0A4Y2L9F3"/>
<protein>
    <submittedName>
        <fullName evidence="2">Uncharacterized protein</fullName>
    </submittedName>
</protein>
<dbReference type="Proteomes" id="UP000499080">
    <property type="component" value="Unassembled WGS sequence"/>
</dbReference>
<evidence type="ECO:0000313" key="2">
    <source>
        <dbReference type="EMBL" id="GBN10860.1"/>
    </source>
</evidence>
<keyword evidence="1" id="KW-0732">Signal</keyword>
<feature type="signal peptide" evidence="1">
    <location>
        <begin position="1"/>
        <end position="15"/>
    </location>
</feature>
<proteinExistence type="predicted"/>
<organism evidence="2 3">
    <name type="scientific">Araneus ventricosus</name>
    <name type="common">Orbweaver spider</name>
    <name type="synonym">Epeira ventricosa</name>
    <dbReference type="NCBI Taxonomy" id="182803"/>
    <lineage>
        <taxon>Eukaryota</taxon>
        <taxon>Metazoa</taxon>
        <taxon>Ecdysozoa</taxon>
        <taxon>Arthropoda</taxon>
        <taxon>Chelicerata</taxon>
        <taxon>Arachnida</taxon>
        <taxon>Araneae</taxon>
        <taxon>Araneomorphae</taxon>
        <taxon>Entelegynae</taxon>
        <taxon>Araneoidea</taxon>
        <taxon>Araneidae</taxon>
        <taxon>Araneus</taxon>
    </lineage>
</organism>
<evidence type="ECO:0000313" key="3">
    <source>
        <dbReference type="Proteomes" id="UP000499080"/>
    </source>
</evidence>
<name>A0A4Y2L9F3_ARAVE</name>
<dbReference type="EMBL" id="BGPR01005511">
    <property type="protein sequence ID" value="GBN10860.1"/>
    <property type="molecule type" value="Genomic_DNA"/>
</dbReference>
<feature type="chain" id="PRO_5021506342" evidence="1">
    <location>
        <begin position="16"/>
        <end position="197"/>
    </location>
</feature>
<accession>A0A4Y2L9F3</accession>
<evidence type="ECO:0000256" key="1">
    <source>
        <dbReference type="SAM" id="SignalP"/>
    </source>
</evidence>
<reference evidence="2 3" key="1">
    <citation type="journal article" date="2019" name="Sci. Rep.">
        <title>Orb-weaving spider Araneus ventricosus genome elucidates the spidroin gene catalogue.</title>
        <authorList>
            <person name="Kono N."/>
            <person name="Nakamura H."/>
            <person name="Ohtoshi R."/>
            <person name="Moran D.A.P."/>
            <person name="Shinohara A."/>
            <person name="Yoshida Y."/>
            <person name="Fujiwara M."/>
            <person name="Mori M."/>
            <person name="Tomita M."/>
            <person name="Arakawa K."/>
        </authorList>
    </citation>
    <scope>NUCLEOTIDE SEQUENCE [LARGE SCALE GENOMIC DNA]</scope>
</reference>
<keyword evidence="3" id="KW-1185">Reference proteome</keyword>
<gene>
    <name evidence="2" type="ORF">AVEN_81792_1</name>
</gene>